<comment type="domain">
    <text evidence="12">Consists of 3 domains; the N-terminus binds the ribosome, the middle domain has PPIase activity, while the C-terminus has intrinsic chaperone activity on its own.</text>
</comment>
<dbReference type="GO" id="GO:0051083">
    <property type="term" value="P:'de novo' cotranslational protein folding"/>
    <property type="evidence" value="ECO:0007669"/>
    <property type="project" value="TreeGrafter"/>
</dbReference>
<dbReference type="PROSITE" id="PS50059">
    <property type="entry name" value="FKBP_PPIASE"/>
    <property type="match status" value="1"/>
</dbReference>
<feature type="compositionally biased region" description="Basic residues" evidence="16">
    <location>
        <begin position="491"/>
        <end position="516"/>
    </location>
</feature>
<evidence type="ECO:0000256" key="10">
    <source>
        <dbReference type="ARBA" id="ARBA00024849"/>
    </source>
</evidence>
<feature type="region of interest" description="Disordered" evidence="16">
    <location>
        <begin position="440"/>
        <end position="516"/>
    </location>
</feature>
<evidence type="ECO:0000256" key="15">
    <source>
        <dbReference type="SAM" id="Coils"/>
    </source>
</evidence>
<evidence type="ECO:0000256" key="7">
    <source>
        <dbReference type="ARBA" id="ARBA00023186"/>
    </source>
</evidence>
<keyword evidence="9 12" id="KW-0131">Cell cycle</keyword>
<dbReference type="SUPFAM" id="SSF54534">
    <property type="entry name" value="FKBP-like"/>
    <property type="match status" value="1"/>
</dbReference>
<accession>U2XWP4</accession>
<evidence type="ECO:0000256" key="16">
    <source>
        <dbReference type="SAM" id="MobiDB-lite"/>
    </source>
</evidence>
<evidence type="ECO:0000256" key="6">
    <source>
        <dbReference type="ARBA" id="ARBA00023110"/>
    </source>
</evidence>
<keyword evidence="18" id="KW-0560">Oxidoreductase</keyword>
<keyword evidence="6 12" id="KW-0697">Rotamase</keyword>
<evidence type="ECO:0000256" key="2">
    <source>
        <dbReference type="ARBA" id="ARBA00005464"/>
    </source>
</evidence>
<dbReference type="Pfam" id="PF00254">
    <property type="entry name" value="FKBP_C"/>
    <property type="match status" value="1"/>
</dbReference>
<dbReference type="PANTHER" id="PTHR30560:SF3">
    <property type="entry name" value="TRIGGER FACTOR-LIKE PROTEIN TIG, CHLOROPLASTIC"/>
    <property type="match status" value="1"/>
</dbReference>
<feature type="compositionally biased region" description="Basic and acidic residues" evidence="16">
    <location>
        <begin position="478"/>
        <end position="490"/>
    </location>
</feature>
<evidence type="ECO:0000259" key="17">
    <source>
        <dbReference type="PROSITE" id="PS50059"/>
    </source>
</evidence>
<dbReference type="STRING" id="1397666.RS24_00179"/>
<dbReference type="InterPro" id="IPR008880">
    <property type="entry name" value="Trigger_fac_C"/>
</dbReference>
<protein>
    <recommendedName>
        <fullName evidence="4 12">Trigger factor</fullName>
        <shortName evidence="12">TF</shortName>
        <ecNumber evidence="3 12">5.2.1.8</ecNumber>
    </recommendedName>
    <alternativeName>
        <fullName evidence="11 12">PPIase</fullName>
    </alternativeName>
</protein>
<evidence type="ECO:0000256" key="9">
    <source>
        <dbReference type="ARBA" id="ARBA00023306"/>
    </source>
</evidence>
<feature type="coiled-coil region" evidence="15">
    <location>
        <begin position="327"/>
        <end position="354"/>
    </location>
</feature>
<dbReference type="GO" id="GO:0003755">
    <property type="term" value="F:peptidyl-prolyl cis-trans isomerase activity"/>
    <property type="evidence" value="ECO:0007669"/>
    <property type="project" value="UniProtKB-UniRule"/>
</dbReference>
<keyword evidence="12" id="KW-0963">Cytoplasm</keyword>
<evidence type="ECO:0000256" key="12">
    <source>
        <dbReference type="HAMAP-Rule" id="MF_00303"/>
    </source>
</evidence>
<evidence type="ECO:0000256" key="5">
    <source>
        <dbReference type="ARBA" id="ARBA00022618"/>
    </source>
</evidence>
<dbReference type="GO" id="GO:0051301">
    <property type="term" value="P:cell division"/>
    <property type="evidence" value="ECO:0007669"/>
    <property type="project" value="UniProtKB-KW"/>
</dbReference>
<evidence type="ECO:0000313" key="19">
    <source>
        <dbReference type="Proteomes" id="UP000016762"/>
    </source>
</evidence>
<dbReference type="Gene3D" id="3.30.70.1050">
    <property type="entry name" value="Trigger factor ribosome-binding domain"/>
    <property type="match status" value="1"/>
</dbReference>
<dbReference type="InterPro" id="IPR005215">
    <property type="entry name" value="Trig_fac"/>
</dbReference>
<evidence type="ECO:0000256" key="8">
    <source>
        <dbReference type="ARBA" id="ARBA00023235"/>
    </source>
</evidence>
<gene>
    <name evidence="18" type="primary">nuoF</name>
    <name evidence="12" type="synonym">tig</name>
    <name evidence="18" type="ORF">RS24_00179</name>
</gene>
<keyword evidence="15" id="KW-0175">Coiled coil</keyword>
<dbReference type="InterPro" id="IPR046357">
    <property type="entry name" value="PPIase_dom_sf"/>
</dbReference>
<comment type="similarity">
    <text evidence="2 12 14">Belongs to the FKBP-type PPIase family. Tig subfamily.</text>
</comment>
<evidence type="ECO:0000313" key="18">
    <source>
        <dbReference type="EMBL" id="ERL47256.1"/>
    </source>
</evidence>
<dbReference type="InterPro" id="IPR008881">
    <property type="entry name" value="Trigger_fac_ribosome-bd_bac"/>
</dbReference>
<feature type="compositionally biased region" description="Basic residues" evidence="16">
    <location>
        <begin position="451"/>
        <end position="477"/>
    </location>
</feature>
<reference evidence="18 19" key="1">
    <citation type="journal article" date="2014" name="FEMS Microbiol. Ecol.">
        <title>Genomic differentiation among two strains of the PS1 clade isolated from geographically separated marine habitats.</title>
        <authorList>
            <person name="Jimenez-Infante F."/>
            <person name="Ngugi D.K."/>
            <person name="Alam I."/>
            <person name="Rashid M."/>
            <person name="Baalawi W."/>
            <person name="Kamau A.A."/>
            <person name="Bajic V.B."/>
            <person name="Stingl U."/>
        </authorList>
    </citation>
    <scope>NUCLEOTIDE SEQUENCE [LARGE SCALE GENOMIC DNA]</scope>
    <source>
        <strain evidence="18 19">RS24</strain>
    </source>
</reference>
<evidence type="ECO:0000256" key="1">
    <source>
        <dbReference type="ARBA" id="ARBA00000971"/>
    </source>
</evidence>
<dbReference type="Gene3D" id="1.10.3120.10">
    <property type="entry name" value="Trigger factor, C-terminal domain"/>
    <property type="match status" value="1"/>
</dbReference>
<keyword evidence="5 12" id="KW-0132">Cell division</keyword>
<evidence type="ECO:0000256" key="3">
    <source>
        <dbReference type="ARBA" id="ARBA00013194"/>
    </source>
</evidence>
<evidence type="ECO:0000256" key="14">
    <source>
        <dbReference type="RuleBase" id="RU003914"/>
    </source>
</evidence>
<keyword evidence="7 12" id="KW-0143">Chaperone</keyword>
<dbReference type="GO" id="GO:0044183">
    <property type="term" value="F:protein folding chaperone"/>
    <property type="evidence" value="ECO:0007669"/>
    <property type="project" value="TreeGrafter"/>
</dbReference>
<keyword evidence="19" id="KW-1185">Reference proteome</keyword>
<sequence>MQIEETSAEGLSRELKITISKDTLATRLDTKILELKDQVQLKGFRKGKVPVTHLKKIYGSRLMSEILQEVVNDQSQQALSDRDERPALQPEVDLEGNVENVINGDADFIFNMIYDIIPPITLANFKDISLDRKVAEISDTEVDESIQRLAESRKQFEQKAKTAKAATGDSVKIDFLGKIDGEPFEGGAAEGFELELGSNQFIPGFEDQIIGKKAGDSFDIEVSFPEDYGNADLANKAAVFETTVHEVSGPKKIEINDEFATSMGMESLDQLKEMVREQISKDYQNFSREQVKRDLLDKLSDAHDFELPNRMVDLEFNQIWHQFESELENQGKKIDELDETEDELRTEYREIAERRVRTGLVLAEIGSNNEIEVTQEEINQGLMERVRQFPGQEQEVLNYFRNNPEAMAQIRAPLFENKVIDFVIEQADVTDITVSIEELMAPPEESEEKPKAKKKPAKKTAAKKAPAKKAPAKKAPAKKADTKEGDEKPAKKPAAKKPAAKKPAPKKAPAKKKADK</sequence>
<organism evidence="18 19">
    <name type="scientific">Candidatus Micropelagius thuwalensis</name>
    <dbReference type="NCBI Taxonomy" id="1397666"/>
    <lineage>
        <taxon>Bacteria</taxon>
        <taxon>Pseudomonadati</taxon>
        <taxon>Pseudomonadota</taxon>
        <taxon>Alphaproteobacteria</taxon>
        <taxon>PS1 clade</taxon>
        <taxon>Candidatus Micropelagius</taxon>
    </lineage>
</organism>
<dbReference type="OrthoDB" id="9767721at2"/>
<dbReference type="SUPFAM" id="SSF109998">
    <property type="entry name" value="Triger factor/SurA peptide-binding domain-like"/>
    <property type="match status" value="1"/>
</dbReference>
<dbReference type="Pfam" id="PF05698">
    <property type="entry name" value="Trigger_C"/>
    <property type="match status" value="1"/>
</dbReference>
<comment type="function">
    <text evidence="10 12">Involved in protein export. Acts as a chaperone by maintaining the newly synthesized protein in an open conformation. Functions as a peptidyl-prolyl cis-trans isomerase.</text>
</comment>
<dbReference type="EMBL" id="AWXE01000001">
    <property type="protein sequence ID" value="ERL47256.1"/>
    <property type="molecule type" value="Genomic_DNA"/>
</dbReference>
<dbReference type="GO" id="GO:0043022">
    <property type="term" value="F:ribosome binding"/>
    <property type="evidence" value="ECO:0007669"/>
    <property type="project" value="TreeGrafter"/>
</dbReference>
<dbReference type="GO" id="GO:0005737">
    <property type="term" value="C:cytoplasm"/>
    <property type="evidence" value="ECO:0007669"/>
    <property type="project" value="UniProtKB-SubCell"/>
</dbReference>
<dbReference type="NCBIfam" id="TIGR00115">
    <property type="entry name" value="tig"/>
    <property type="match status" value="1"/>
</dbReference>
<dbReference type="FunFam" id="3.10.50.40:FF:000001">
    <property type="entry name" value="Trigger factor"/>
    <property type="match status" value="1"/>
</dbReference>
<dbReference type="SUPFAM" id="SSF102735">
    <property type="entry name" value="Trigger factor ribosome-binding domain"/>
    <property type="match status" value="1"/>
</dbReference>
<dbReference type="PATRIC" id="fig|1397666.3.peg.165"/>
<comment type="catalytic activity">
    <reaction evidence="1 12 13">
        <text>[protein]-peptidylproline (omega=180) = [protein]-peptidylproline (omega=0)</text>
        <dbReference type="Rhea" id="RHEA:16237"/>
        <dbReference type="Rhea" id="RHEA-COMP:10747"/>
        <dbReference type="Rhea" id="RHEA-COMP:10748"/>
        <dbReference type="ChEBI" id="CHEBI:83833"/>
        <dbReference type="ChEBI" id="CHEBI:83834"/>
        <dbReference type="EC" id="5.2.1.8"/>
    </reaction>
</comment>
<dbReference type="Proteomes" id="UP000016762">
    <property type="component" value="Unassembled WGS sequence"/>
</dbReference>
<dbReference type="InterPro" id="IPR001179">
    <property type="entry name" value="PPIase_FKBP_dom"/>
</dbReference>
<proteinExistence type="inferred from homology"/>
<dbReference type="InterPro" id="IPR037041">
    <property type="entry name" value="Trigger_fac_C_sf"/>
</dbReference>
<evidence type="ECO:0000256" key="11">
    <source>
        <dbReference type="ARBA" id="ARBA00029986"/>
    </source>
</evidence>
<dbReference type="InterPro" id="IPR027304">
    <property type="entry name" value="Trigger_fact/SurA_dom_sf"/>
</dbReference>
<evidence type="ECO:0000256" key="13">
    <source>
        <dbReference type="PROSITE-ProRule" id="PRU00277"/>
    </source>
</evidence>
<dbReference type="Gene3D" id="3.10.50.40">
    <property type="match status" value="1"/>
</dbReference>
<dbReference type="Pfam" id="PF05697">
    <property type="entry name" value="Trigger_N"/>
    <property type="match status" value="1"/>
</dbReference>
<dbReference type="GO" id="GO:0016491">
    <property type="term" value="F:oxidoreductase activity"/>
    <property type="evidence" value="ECO:0007669"/>
    <property type="project" value="UniProtKB-KW"/>
</dbReference>
<dbReference type="EC" id="5.2.1.8" evidence="3 12"/>
<dbReference type="InterPro" id="IPR036611">
    <property type="entry name" value="Trigger_fac_ribosome-bd_sf"/>
</dbReference>
<keyword evidence="8 12" id="KW-0413">Isomerase</keyword>
<dbReference type="GO" id="GO:0015031">
    <property type="term" value="P:protein transport"/>
    <property type="evidence" value="ECO:0007669"/>
    <property type="project" value="UniProtKB-UniRule"/>
</dbReference>
<feature type="domain" description="PPIase FKBP-type" evidence="17">
    <location>
        <begin position="168"/>
        <end position="247"/>
    </location>
</feature>
<dbReference type="AlphaFoldDB" id="U2XWP4"/>
<dbReference type="GO" id="GO:0043335">
    <property type="term" value="P:protein unfolding"/>
    <property type="evidence" value="ECO:0007669"/>
    <property type="project" value="TreeGrafter"/>
</dbReference>
<dbReference type="eggNOG" id="COG0544">
    <property type="taxonomic scope" value="Bacteria"/>
</dbReference>
<name>U2XWP4_9PROT</name>
<comment type="subcellular location">
    <subcellularLocation>
        <location evidence="12">Cytoplasm</location>
    </subcellularLocation>
    <text evidence="12">About half TF is bound to the ribosome near the polypeptide exit tunnel while the other half is free in the cytoplasm.</text>
</comment>
<keyword evidence="18" id="KW-0830">Ubiquinone</keyword>
<dbReference type="PANTHER" id="PTHR30560">
    <property type="entry name" value="TRIGGER FACTOR CHAPERONE AND PEPTIDYL-PROLYL CIS/TRANS ISOMERASE"/>
    <property type="match status" value="1"/>
</dbReference>
<dbReference type="RefSeq" id="WP_021776275.1">
    <property type="nucleotide sequence ID" value="NZ_AWXE01000001.1"/>
</dbReference>
<evidence type="ECO:0000256" key="4">
    <source>
        <dbReference type="ARBA" id="ARBA00016902"/>
    </source>
</evidence>
<dbReference type="HAMAP" id="MF_00303">
    <property type="entry name" value="Trigger_factor_Tig"/>
    <property type="match status" value="1"/>
</dbReference>
<comment type="caution">
    <text evidence="18">The sequence shown here is derived from an EMBL/GenBank/DDBJ whole genome shotgun (WGS) entry which is preliminary data.</text>
</comment>